<organism evidence="1 2">
    <name type="scientific">Brevundimonas aurifodinae</name>
    <dbReference type="NCBI Taxonomy" id="1508312"/>
    <lineage>
        <taxon>Bacteria</taxon>
        <taxon>Pseudomonadati</taxon>
        <taxon>Pseudomonadota</taxon>
        <taxon>Alphaproteobacteria</taxon>
        <taxon>Caulobacterales</taxon>
        <taxon>Caulobacteraceae</taxon>
        <taxon>Brevundimonas</taxon>
    </lineage>
</organism>
<keyword evidence="2" id="KW-1185">Reference proteome</keyword>
<dbReference type="RefSeq" id="WP_349683430.1">
    <property type="nucleotide sequence ID" value="NZ_JBEGDD010000002.1"/>
</dbReference>
<sequence length="74" mass="8334">MEVLGEIAEITHIGVMKVNSPESLETAQKLVRSHGSWSNVREKSRVTRDGVFVVDMDDKAVDEALKRLRRDRAA</sequence>
<reference evidence="1 2" key="1">
    <citation type="submission" date="2024-06" db="EMBL/GenBank/DDBJ databases">
        <title>Brevundimonas sp. C11.</title>
        <authorList>
            <person name="Maltman C."/>
        </authorList>
    </citation>
    <scope>NUCLEOTIDE SEQUENCE [LARGE SCALE GENOMIC DNA]</scope>
    <source>
        <strain evidence="1 2">C11</strain>
    </source>
</reference>
<protein>
    <submittedName>
        <fullName evidence="1">Uncharacterized protein</fullName>
    </submittedName>
</protein>
<comment type="caution">
    <text evidence="1">The sequence shown here is derived from an EMBL/GenBank/DDBJ whole genome shotgun (WGS) entry which is preliminary data.</text>
</comment>
<accession>A0ABV1NK84</accession>
<proteinExistence type="predicted"/>
<gene>
    <name evidence="1" type="ORF">ABN401_03395</name>
</gene>
<dbReference type="Proteomes" id="UP001445732">
    <property type="component" value="Unassembled WGS sequence"/>
</dbReference>
<evidence type="ECO:0000313" key="1">
    <source>
        <dbReference type="EMBL" id="MEQ7154255.1"/>
    </source>
</evidence>
<dbReference type="EMBL" id="JBEGDD010000002">
    <property type="protein sequence ID" value="MEQ7154255.1"/>
    <property type="molecule type" value="Genomic_DNA"/>
</dbReference>
<name>A0ABV1NK84_9CAUL</name>
<evidence type="ECO:0000313" key="2">
    <source>
        <dbReference type="Proteomes" id="UP001445732"/>
    </source>
</evidence>